<feature type="region of interest" description="Disordered" evidence="1">
    <location>
        <begin position="133"/>
        <end position="160"/>
    </location>
</feature>
<protein>
    <submittedName>
        <fullName evidence="2">Uncharacterized protein</fullName>
    </submittedName>
</protein>
<organism evidence="2 3">
    <name type="scientific">Andreprevotia lacus DSM 23236</name>
    <dbReference type="NCBI Taxonomy" id="1121001"/>
    <lineage>
        <taxon>Bacteria</taxon>
        <taxon>Pseudomonadati</taxon>
        <taxon>Pseudomonadota</taxon>
        <taxon>Betaproteobacteria</taxon>
        <taxon>Neisseriales</taxon>
        <taxon>Chitinibacteraceae</taxon>
        <taxon>Andreprevotia</taxon>
    </lineage>
</organism>
<keyword evidence="3" id="KW-1185">Reference proteome</keyword>
<evidence type="ECO:0000313" key="2">
    <source>
        <dbReference type="EMBL" id="SMC29628.1"/>
    </source>
</evidence>
<sequence>MRLRRFLLAGALALLLHGVLLCVHWSLAPPAVPPRAALQVTLRQLPAPARPEAATVTNAPAAPAPGRHATPPAQTAQRSTMPPAVDAHAAKPSLAQPQPATTGLPDTPDALRPQTASAAAPVLDLEQLRKQARVQAERDAPTRVPGLANLATPAPERKSAQEEAIARSFKPDCRTAHADKGLLAAPFLLYDAVSEDGCHW</sequence>
<feature type="compositionally biased region" description="Low complexity" evidence="1">
    <location>
        <begin position="51"/>
        <end position="65"/>
    </location>
</feature>
<dbReference type="STRING" id="1121001.SAMN02745857_03968"/>
<name>A0A1W1Y1J0_9NEIS</name>
<dbReference type="AlphaFoldDB" id="A0A1W1Y1J0"/>
<dbReference type="Proteomes" id="UP000192761">
    <property type="component" value="Unassembled WGS sequence"/>
</dbReference>
<evidence type="ECO:0000313" key="3">
    <source>
        <dbReference type="Proteomes" id="UP000192761"/>
    </source>
</evidence>
<proteinExistence type="predicted"/>
<feature type="region of interest" description="Disordered" evidence="1">
    <location>
        <begin position="49"/>
        <end position="112"/>
    </location>
</feature>
<accession>A0A1W1Y1J0</accession>
<gene>
    <name evidence="2" type="ORF">SAMN02745857_03968</name>
</gene>
<dbReference type="RefSeq" id="WP_139799015.1">
    <property type="nucleotide sequence ID" value="NZ_FWXD01000038.1"/>
</dbReference>
<dbReference type="OrthoDB" id="8878677at2"/>
<reference evidence="2 3" key="1">
    <citation type="submission" date="2017-04" db="EMBL/GenBank/DDBJ databases">
        <authorList>
            <person name="Afonso C.L."/>
            <person name="Miller P.J."/>
            <person name="Scott M.A."/>
            <person name="Spackman E."/>
            <person name="Goraichik I."/>
            <person name="Dimitrov K.M."/>
            <person name="Suarez D.L."/>
            <person name="Swayne D.E."/>
        </authorList>
    </citation>
    <scope>NUCLEOTIDE SEQUENCE [LARGE SCALE GENOMIC DNA]</scope>
    <source>
        <strain evidence="2 3">DSM 23236</strain>
    </source>
</reference>
<dbReference type="EMBL" id="FWXD01000038">
    <property type="protein sequence ID" value="SMC29628.1"/>
    <property type="molecule type" value="Genomic_DNA"/>
</dbReference>
<evidence type="ECO:0000256" key="1">
    <source>
        <dbReference type="SAM" id="MobiDB-lite"/>
    </source>
</evidence>